<proteinExistence type="predicted"/>
<dbReference type="GeneID" id="71927834"/>
<evidence type="ECO:0000313" key="2">
    <source>
        <dbReference type="Proteomes" id="UP000831768"/>
    </source>
</evidence>
<protein>
    <recommendedName>
        <fullName evidence="3">C2H2-type domain-containing protein</fullName>
    </recommendedName>
</protein>
<dbReference type="EMBL" id="CP096019">
    <property type="protein sequence ID" value="UPM41790.1"/>
    <property type="molecule type" value="Genomic_DNA"/>
</dbReference>
<gene>
    <name evidence="1" type="ORF">MW046_07265</name>
</gene>
<dbReference type="RefSeq" id="WP_247992470.1">
    <property type="nucleotide sequence ID" value="NZ_CP096019.1"/>
</dbReference>
<evidence type="ECO:0008006" key="3">
    <source>
        <dbReference type="Google" id="ProtNLM"/>
    </source>
</evidence>
<organism evidence="1 2">
    <name type="scientific">Halocatena salina</name>
    <dbReference type="NCBI Taxonomy" id="2934340"/>
    <lineage>
        <taxon>Archaea</taxon>
        <taxon>Methanobacteriati</taxon>
        <taxon>Methanobacteriota</taxon>
        <taxon>Stenosarchaea group</taxon>
        <taxon>Halobacteria</taxon>
        <taxon>Halobacteriales</taxon>
        <taxon>Natronomonadaceae</taxon>
        <taxon>Halocatena</taxon>
    </lineage>
</organism>
<dbReference type="KEGG" id="haad:MW046_07265"/>
<reference evidence="1" key="1">
    <citation type="submission" date="2022-04" db="EMBL/GenBank/DDBJ databases">
        <title>Halocatena sp. nov., isolated from a salt lake.</title>
        <authorList>
            <person name="Cui H.-L."/>
        </authorList>
    </citation>
    <scope>NUCLEOTIDE SEQUENCE</scope>
    <source>
        <strain evidence="1">AD-1</strain>
    </source>
</reference>
<keyword evidence="2" id="KW-1185">Reference proteome</keyword>
<evidence type="ECO:0000313" key="1">
    <source>
        <dbReference type="EMBL" id="UPM41790.1"/>
    </source>
</evidence>
<name>A0A8T9ZYM7_9EURY</name>
<dbReference type="AlphaFoldDB" id="A0A8T9ZYM7"/>
<accession>A0A8T9ZYM7</accession>
<dbReference type="Proteomes" id="UP000831768">
    <property type="component" value="Chromosome"/>
</dbReference>
<sequence length="162" mass="18531">MSDRMQLGGENYGDRRVQCPHCDRGFDPQQAYRITVHESTADYTCPWCQQTVSADPPLGMIERPPGIVSKSCTTDDAGLLTARLFFEGGAWLQFRETDDGWVREEMFTPEGKEYESFATEFDREKCEHPTDYLHEEANRYVTYTKAGLRIQRPHIAAVLLDG</sequence>